<organism evidence="2 3">
    <name type="scientific">Halobaculum lipolyticum</name>
    <dbReference type="NCBI Taxonomy" id="3032001"/>
    <lineage>
        <taxon>Archaea</taxon>
        <taxon>Methanobacteriati</taxon>
        <taxon>Methanobacteriota</taxon>
        <taxon>Stenosarchaea group</taxon>
        <taxon>Halobacteria</taxon>
        <taxon>Halobacteriales</taxon>
        <taxon>Haloferacaceae</taxon>
        <taxon>Halobaculum</taxon>
    </lineage>
</organism>
<dbReference type="AlphaFoldDB" id="A0ABD5W7U9"/>
<dbReference type="SUPFAM" id="SSF55920">
    <property type="entry name" value="Creatinase/aminopeptidase"/>
    <property type="match status" value="1"/>
</dbReference>
<comment type="caution">
    <text evidence="2">The sequence shown here is derived from an EMBL/GenBank/DDBJ whole genome shotgun (WGS) entry which is preliminary data.</text>
</comment>
<dbReference type="InterPro" id="IPR036005">
    <property type="entry name" value="Creatinase/aminopeptidase-like"/>
</dbReference>
<name>A0ABD5W7U9_9EURY</name>
<evidence type="ECO:0000313" key="3">
    <source>
        <dbReference type="Proteomes" id="UP001596461"/>
    </source>
</evidence>
<dbReference type="Gene3D" id="3.40.350.10">
    <property type="entry name" value="Creatinase/prolidase N-terminal domain"/>
    <property type="match status" value="1"/>
</dbReference>
<dbReference type="Proteomes" id="UP001596461">
    <property type="component" value="Unassembled WGS sequence"/>
</dbReference>
<protein>
    <submittedName>
        <fullName evidence="2">M24 family metallopeptidase</fullName>
    </submittedName>
</protein>
<dbReference type="GeneID" id="81125651"/>
<dbReference type="EMBL" id="JBHTAH010000003">
    <property type="protein sequence ID" value="MFC7069101.1"/>
    <property type="molecule type" value="Genomic_DNA"/>
</dbReference>
<proteinExistence type="predicted"/>
<evidence type="ECO:0000259" key="1">
    <source>
        <dbReference type="Pfam" id="PF00557"/>
    </source>
</evidence>
<dbReference type="Pfam" id="PF00557">
    <property type="entry name" value="Peptidase_M24"/>
    <property type="match status" value="1"/>
</dbReference>
<keyword evidence="3" id="KW-1185">Reference proteome</keyword>
<sequence length="392" mass="42712">MSDAGEVEGVDAAVVAEKVAAAEEAVAASDDADAWLSFGRETDVAPEPCFPYLLGFDVVWPTAVVVGPASAAVVLGRHDAPTARDLGVHEVVAYDESIAAPLREVLDGMDAERVALNYDRDDVVADGLSHGLSLRLRDYLPDREFTSASALVRRLRGIKSGTEYERIRAAAEETEELLRTATAAWTPDTTEREFAEVLHERMGERGLDSAWAWDYCPTVHMGDREVGHTLPADHTVDEGELLHVDFGIRRDGYASDVQRLWVRGEPSEGLREAFRDVRAAIDAGHDALGPGAVGHEVDAAAREELTGRGWPAFEHAFGHQVGRAAHDGGTLLGPEWDRYGEAPRHAVRPGEVYTMELGVATEWGYVGQEEMVRVTESGTEWVVPPQTELRSL</sequence>
<dbReference type="InterPro" id="IPR029149">
    <property type="entry name" value="Creatin/AminoP/Spt16_N"/>
</dbReference>
<accession>A0ABD5W7U9</accession>
<dbReference type="RefSeq" id="WP_284030800.1">
    <property type="nucleotide sequence ID" value="NZ_CP126154.1"/>
</dbReference>
<dbReference type="CDD" id="cd01066">
    <property type="entry name" value="APP_MetAP"/>
    <property type="match status" value="1"/>
</dbReference>
<gene>
    <name evidence="2" type="ORF">ACFQL9_05540</name>
</gene>
<dbReference type="InterPro" id="IPR000994">
    <property type="entry name" value="Pept_M24"/>
</dbReference>
<dbReference type="InterPro" id="IPR050659">
    <property type="entry name" value="Peptidase_M24B"/>
</dbReference>
<feature type="domain" description="Peptidase M24" evidence="1">
    <location>
        <begin position="165"/>
        <end position="376"/>
    </location>
</feature>
<dbReference type="PANTHER" id="PTHR46112">
    <property type="entry name" value="AMINOPEPTIDASE"/>
    <property type="match status" value="1"/>
</dbReference>
<evidence type="ECO:0000313" key="2">
    <source>
        <dbReference type="EMBL" id="MFC7069101.1"/>
    </source>
</evidence>
<dbReference type="PANTHER" id="PTHR46112:SF8">
    <property type="entry name" value="CYTOPLASMIC PEPTIDASE PEPQ-RELATED"/>
    <property type="match status" value="1"/>
</dbReference>
<dbReference type="SUPFAM" id="SSF53092">
    <property type="entry name" value="Creatinase/prolidase N-terminal domain"/>
    <property type="match status" value="1"/>
</dbReference>
<dbReference type="Gene3D" id="3.90.230.10">
    <property type="entry name" value="Creatinase/methionine aminopeptidase superfamily"/>
    <property type="match status" value="1"/>
</dbReference>
<reference evidence="2 3" key="1">
    <citation type="journal article" date="2019" name="Int. J. Syst. Evol. Microbiol.">
        <title>The Global Catalogue of Microorganisms (GCM) 10K type strain sequencing project: providing services to taxonomists for standard genome sequencing and annotation.</title>
        <authorList>
            <consortium name="The Broad Institute Genomics Platform"/>
            <consortium name="The Broad Institute Genome Sequencing Center for Infectious Disease"/>
            <person name="Wu L."/>
            <person name="Ma J."/>
        </authorList>
    </citation>
    <scope>NUCLEOTIDE SEQUENCE [LARGE SCALE GENOMIC DNA]</scope>
    <source>
        <strain evidence="2 3">DT31</strain>
    </source>
</reference>